<dbReference type="InterPro" id="IPR017927">
    <property type="entry name" value="FAD-bd_FR_type"/>
</dbReference>
<dbReference type="InterPro" id="IPR013121">
    <property type="entry name" value="Fe_red_NAD-bd_6"/>
</dbReference>
<evidence type="ECO:0000256" key="3">
    <source>
        <dbReference type="ARBA" id="ARBA00022448"/>
    </source>
</evidence>
<feature type="transmembrane region" description="Helical" evidence="11">
    <location>
        <begin position="186"/>
        <end position="209"/>
    </location>
</feature>
<keyword evidence="4 11" id="KW-0812">Transmembrane</keyword>
<evidence type="ECO:0000313" key="13">
    <source>
        <dbReference type="EMBL" id="PNP60484.1"/>
    </source>
</evidence>
<feature type="compositionally biased region" description="Low complexity" evidence="10">
    <location>
        <begin position="524"/>
        <end position="534"/>
    </location>
</feature>
<evidence type="ECO:0000256" key="1">
    <source>
        <dbReference type="ARBA" id="ARBA00004141"/>
    </source>
</evidence>
<dbReference type="Pfam" id="PF08030">
    <property type="entry name" value="NAD_binding_6"/>
    <property type="match status" value="1"/>
</dbReference>
<dbReference type="GO" id="GO:0005886">
    <property type="term" value="C:plasma membrane"/>
    <property type="evidence" value="ECO:0007669"/>
    <property type="project" value="TreeGrafter"/>
</dbReference>
<dbReference type="GO" id="GO:0000293">
    <property type="term" value="F:ferric-chelate reductase activity"/>
    <property type="evidence" value="ECO:0007669"/>
    <property type="project" value="UniProtKB-ARBA"/>
</dbReference>
<name>A0A2K0URS8_TRIHA</name>
<dbReference type="GO" id="GO:0006879">
    <property type="term" value="P:intracellular iron ion homeostasis"/>
    <property type="evidence" value="ECO:0007669"/>
    <property type="project" value="TreeGrafter"/>
</dbReference>
<dbReference type="Proteomes" id="UP000236290">
    <property type="component" value="Unassembled WGS sequence"/>
</dbReference>
<evidence type="ECO:0000259" key="12">
    <source>
        <dbReference type="PROSITE" id="PS51384"/>
    </source>
</evidence>
<dbReference type="Pfam" id="PF01794">
    <property type="entry name" value="Ferric_reduct"/>
    <property type="match status" value="1"/>
</dbReference>
<dbReference type="InterPro" id="IPR039261">
    <property type="entry name" value="FNR_nucleotide-bd"/>
</dbReference>
<dbReference type="CDD" id="cd06186">
    <property type="entry name" value="NOX_Duox_like_FAD_NADP"/>
    <property type="match status" value="1"/>
</dbReference>
<protein>
    <recommendedName>
        <fullName evidence="12">FAD-binding FR-type domain-containing protein</fullName>
    </recommendedName>
</protein>
<evidence type="ECO:0000256" key="10">
    <source>
        <dbReference type="SAM" id="MobiDB-lite"/>
    </source>
</evidence>
<evidence type="ECO:0000256" key="5">
    <source>
        <dbReference type="ARBA" id="ARBA00022982"/>
    </source>
</evidence>
<feature type="transmembrane region" description="Helical" evidence="11">
    <location>
        <begin position="215"/>
        <end position="236"/>
    </location>
</feature>
<dbReference type="InterPro" id="IPR013130">
    <property type="entry name" value="Fe3_Rdtase_TM_dom"/>
</dbReference>
<dbReference type="PROSITE" id="PS51384">
    <property type="entry name" value="FAD_FR"/>
    <property type="match status" value="1"/>
</dbReference>
<keyword evidence="8" id="KW-0406">Ion transport</keyword>
<keyword evidence="7" id="KW-0560">Oxidoreductase</keyword>
<keyword evidence="9 11" id="KW-0472">Membrane</keyword>
<evidence type="ECO:0000256" key="4">
    <source>
        <dbReference type="ARBA" id="ARBA00022692"/>
    </source>
</evidence>
<dbReference type="Gene3D" id="3.40.50.80">
    <property type="entry name" value="Nucleotide-binding domain of ferredoxin-NADP reductase (FNR) module"/>
    <property type="match status" value="1"/>
</dbReference>
<keyword evidence="6 11" id="KW-1133">Transmembrane helix</keyword>
<evidence type="ECO:0000256" key="6">
    <source>
        <dbReference type="ARBA" id="ARBA00022989"/>
    </source>
</evidence>
<gene>
    <name evidence="13" type="ORF">THARTR1_00508</name>
</gene>
<dbReference type="EMBL" id="MTYI01000004">
    <property type="protein sequence ID" value="PNP60484.1"/>
    <property type="molecule type" value="Genomic_DNA"/>
</dbReference>
<accession>A0A2K0URS8</accession>
<organism evidence="13 14">
    <name type="scientific">Trichoderma harzianum</name>
    <name type="common">Hypocrea lixii</name>
    <dbReference type="NCBI Taxonomy" id="5544"/>
    <lineage>
        <taxon>Eukaryota</taxon>
        <taxon>Fungi</taxon>
        <taxon>Dikarya</taxon>
        <taxon>Ascomycota</taxon>
        <taxon>Pezizomycotina</taxon>
        <taxon>Sordariomycetes</taxon>
        <taxon>Hypocreomycetidae</taxon>
        <taxon>Hypocreales</taxon>
        <taxon>Hypocreaceae</taxon>
        <taxon>Trichoderma</taxon>
    </lineage>
</organism>
<dbReference type="PANTHER" id="PTHR32361:SF28">
    <property type="entry name" value="FRP1P"/>
    <property type="match status" value="1"/>
</dbReference>
<dbReference type="OrthoDB" id="10006946at2759"/>
<comment type="subcellular location">
    <subcellularLocation>
        <location evidence="1">Membrane</location>
        <topology evidence="1">Multi-pass membrane protein</topology>
    </subcellularLocation>
</comment>
<evidence type="ECO:0000256" key="8">
    <source>
        <dbReference type="ARBA" id="ARBA00023065"/>
    </source>
</evidence>
<dbReference type="GO" id="GO:0006826">
    <property type="term" value="P:iron ion transport"/>
    <property type="evidence" value="ECO:0007669"/>
    <property type="project" value="TreeGrafter"/>
</dbReference>
<dbReference type="AlphaFoldDB" id="A0A2K0URS8"/>
<feature type="region of interest" description="Disordered" evidence="10">
    <location>
        <begin position="510"/>
        <end position="536"/>
    </location>
</feature>
<proteinExistence type="inferred from homology"/>
<reference evidence="13 14" key="1">
    <citation type="submission" date="2017-02" db="EMBL/GenBank/DDBJ databases">
        <title>Genomes of Trichoderma spp. with biocontrol activity.</title>
        <authorList>
            <person name="Gardiner D."/>
            <person name="Kazan K."/>
            <person name="Vos C."/>
            <person name="Harvey P."/>
        </authorList>
    </citation>
    <scope>NUCLEOTIDE SEQUENCE [LARGE SCALE GENOMIC DNA]</scope>
    <source>
        <strain evidence="13 14">Tr1</strain>
    </source>
</reference>
<dbReference type="SFLD" id="SFLDS00052">
    <property type="entry name" value="Ferric_Reductase_Domain"/>
    <property type="match status" value="1"/>
</dbReference>
<dbReference type="Pfam" id="PF08022">
    <property type="entry name" value="FAD_binding_8"/>
    <property type="match status" value="1"/>
</dbReference>
<keyword evidence="5" id="KW-0249">Electron transport</keyword>
<feature type="transmembrane region" description="Helical" evidence="11">
    <location>
        <begin position="243"/>
        <end position="263"/>
    </location>
</feature>
<feature type="transmembrane region" description="Helical" evidence="11">
    <location>
        <begin position="25"/>
        <end position="47"/>
    </location>
</feature>
<comment type="caution">
    <text evidence="13">The sequence shown here is derived from an EMBL/GenBank/DDBJ whole genome shotgun (WGS) entry which is preliminary data.</text>
</comment>
<dbReference type="SFLD" id="SFLDG01168">
    <property type="entry name" value="Ferric_reductase_subgroup_(FRE"/>
    <property type="match status" value="1"/>
</dbReference>
<comment type="similarity">
    <text evidence="2">Belongs to the ferric reductase (FRE) family.</text>
</comment>
<evidence type="ECO:0000256" key="9">
    <source>
        <dbReference type="ARBA" id="ARBA00023136"/>
    </source>
</evidence>
<dbReference type="GO" id="GO:0015677">
    <property type="term" value="P:copper ion import"/>
    <property type="evidence" value="ECO:0007669"/>
    <property type="project" value="TreeGrafter"/>
</dbReference>
<dbReference type="InterPro" id="IPR051410">
    <property type="entry name" value="Ferric/Cupric_Reductase"/>
</dbReference>
<evidence type="ECO:0000256" key="2">
    <source>
        <dbReference type="ARBA" id="ARBA00006278"/>
    </source>
</evidence>
<dbReference type="PANTHER" id="PTHR32361">
    <property type="entry name" value="FERRIC/CUPRIC REDUCTASE TRANSMEMBRANE COMPONENT"/>
    <property type="match status" value="1"/>
</dbReference>
<evidence type="ECO:0000313" key="14">
    <source>
        <dbReference type="Proteomes" id="UP000236290"/>
    </source>
</evidence>
<evidence type="ECO:0000256" key="7">
    <source>
        <dbReference type="ARBA" id="ARBA00023002"/>
    </source>
</evidence>
<dbReference type="SUPFAM" id="SSF52343">
    <property type="entry name" value="Ferredoxin reductase-like, C-terminal NADP-linked domain"/>
    <property type="match status" value="1"/>
</dbReference>
<sequence>MSWPYHFLTLSKEDVLVRRHTIDHYARIASLSALAPAIVAILVRLVLRAARPLLRLGRDGGDRGRYSHIPGSPTVKAQRSSGFGALAARWRALAWWLGDDVVLGGVSWGQRDEWVLGLLWTSWLLVLCVLETGQDYLHLTKRFGTIAVSQLPIQYLLALKALNPYAYAFSSSHEHINRYHRTLGRVIYALVMAHIVFYNVFFILSGIWLKRFFAPVVFCGVLAALTFDGLFATALVRVRQYSYRLFFITHLGVALLAPVLLFFHAHSGRVYVAGSVVVFLADIAHRRFTTTHTASTFETVPGTNLVKISAPMPAEKIEQFRSRPGSHIYLSIPPEGRTSKYPASKSFTFDLLFNPFTVASANQDTQSITLVARNRTGPMTNILSQFATPTSSSSSSLDDNKITLAIEGPHGAIGKHFQHLLTWGASRILLVAGGVGATFALPLYHALQRELPSAHAQFVWAIRSAADATWAMTGTGSDKPLLDDDNVHLYLTENMGISTDANGRSRDASIELQNMGPGPRSHRSAASTNSNSRRPNFQKIVDDTFRHGAEEKVAVLVCGPEEMSRELRQRIGPWVLKGREVWWHNESFGW</sequence>
<dbReference type="InterPro" id="IPR013112">
    <property type="entry name" value="FAD-bd_8"/>
</dbReference>
<keyword evidence="3" id="KW-0813">Transport</keyword>
<evidence type="ECO:0000256" key="11">
    <source>
        <dbReference type="SAM" id="Phobius"/>
    </source>
</evidence>
<feature type="domain" description="FAD-binding FR-type" evidence="12">
    <location>
        <begin position="285"/>
        <end position="416"/>
    </location>
</feature>